<dbReference type="GO" id="GO:0046872">
    <property type="term" value="F:metal ion binding"/>
    <property type="evidence" value="ECO:0007669"/>
    <property type="project" value="UniProtKB-KW"/>
</dbReference>
<dbReference type="Gene3D" id="3.40.390.10">
    <property type="entry name" value="Collagenase (Catalytic Domain)"/>
    <property type="match status" value="1"/>
</dbReference>
<feature type="binding site" evidence="2">
    <location>
        <position position="135"/>
    </location>
    <ligand>
        <name>Zn(2+)</name>
        <dbReference type="ChEBI" id="CHEBI:29105"/>
        <note>catalytic</note>
    </ligand>
</feature>
<keyword evidence="4" id="KW-0378">Hydrolase</keyword>
<dbReference type="InterPro" id="IPR034027">
    <property type="entry name" value="Reprolysin_adamalysin"/>
</dbReference>
<keyword evidence="4" id="KW-0645">Protease</keyword>
<dbReference type="InterPro" id="IPR001590">
    <property type="entry name" value="Peptidase_M12B"/>
</dbReference>
<dbReference type="SUPFAM" id="SSF55486">
    <property type="entry name" value="Metalloproteases ('zincins'), catalytic domain"/>
    <property type="match status" value="1"/>
</dbReference>
<comment type="caution">
    <text evidence="4">The sequence shown here is derived from an EMBL/GenBank/DDBJ whole genome shotgun (WGS) entry which is preliminary data.</text>
</comment>
<evidence type="ECO:0000313" key="4">
    <source>
        <dbReference type="EMBL" id="GIY84982.1"/>
    </source>
</evidence>
<dbReference type="PANTHER" id="PTHR11905">
    <property type="entry name" value="ADAM A DISINTEGRIN AND METALLOPROTEASE DOMAIN"/>
    <property type="match status" value="1"/>
</dbReference>
<reference evidence="4 5" key="1">
    <citation type="submission" date="2021-06" db="EMBL/GenBank/DDBJ databases">
        <title>Caerostris extrusa draft genome.</title>
        <authorList>
            <person name="Kono N."/>
            <person name="Arakawa K."/>
        </authorList>
    </citation>
    <scope>NUCLEOTIDE SEQUENCE [LARGE SCALE GENOMIC DNA]</scope>
</reference>
<organism evidence="4 5">
    <name type="scientific">Caerostris extrusa</name>
    <name type="common">Bark spider</name>
    <name type="synonym">Caerostris bankana</name>
    <dbReference type="NCBI Taxonomy" id="172846"/>
    <lineage>
        <taxon>Eukaryota</taxon>
        <taxon>Metazoa</taxon>
        <taxon>Ecdysozoa</taxon>
        <taxon>Arthropoda</taxon>
        <taxon>Chelicerata</taxon>
        <taxon>Arachnida</taxon>
        <taxon>Araneae</taxon>
        <taxon>Araneomorphae</taxon>
        <taxon>Entelegynae</taxon>
        <taxon>Araneoidea</taxon>
        <taxon>Araneidae</taxon>
        <taxon>Caerostris</taxon>
    </lineage>
</organism>
<dbReference type="Pfam" id="PF01421">
    <property type="entry name" value="Reprolysin"/>
    <property type="match status" value="1"/>
</dbReference>
<dbReference type="GO" id="GO:0006508">
    <property type="term" value="P:proteolysis"/>
    <property type="evidence" value="ECO:0007669"/>
    <property type="project" value="InterPro"/>
</dbReference>
<name>A0AAV4WQ64_CAEEX</name>
<evidence type="ECO:0000256" key="2">
    <source>
        <dbReference type="PROSITE-ProRule" id="PRU00276"/>
    </source>
</evidence>
<dbReference type="GO" id="GO:0004222">
    <property type="term" value="F:metalloendopeptidase activity"/>
    <property type="evidence" value="ECO:0007669"/>
    <property type="project" value="InterPro"/>
</dbReference>
<proteinExistence type="predicted"/>
<dbReference type="CDD" id="cd04269">
    <property type="entry name" value="ZnMc_adamalysin_II_like"/>
    <property type="match status" value="1"/>
</dbReference>
<dbReference type="AlphaFoldDB" id="A0AAV4WQ64"/>
<evidence type="ECO:0000313" key="5">
    <source>
        <dbReference type="Proteomes" id="UP001054945"/>
    </source>
</evidence>
<dbReference type="PROSITE" id="PS50215">
    <property type="entry name" value="ADAM_MEPRO"/>
    <property type="match status" value="1"/>
</dbReference>
<dbReference type="Proteomes" id="UP001054945">
    <property type="component" value="Unassembled WGS sequence"/>
</dbReference>
<evidence type="ECO:0000259" key="3">
    <source>
        <dbReference type="PROSITE" id="PS50215"/>
    </source>
</evidence>
<dbReference type="PANTHER" id="PTHR11905:SF237">
    <property type="entry name" value="MIND-MELD, ISOFORM J"/>
    <property type="match status" value="1"/>
</dbReference>
<feature type="domain" description="Peptidase M12B" evidence="3">
    <location>
        <begin position="1"/>
        <end position="192"/>
    </location>
</feature>
<dbReference type="FunFam" id="3.40.390.10:FF:000002">
    <property type="entry name" value="Disintegrin and metalloproteinase domain-containing protein 22"/>
    <property type="match status" value="1"/>
</dbReference>
<accession>A0AAV4WQ64</accession>
<gene>
    <name evidence="4" type="primary">Adam28</name>
    <name evidence="4" type="ORF">CEXT_340891</name>
</gene>
<keyword evidence="2" id="KW-0479">Metal-binding</keyword>
<keyword evidence="2" id="KW-0862">Zinc</keyword>
<evidence type="ECO:0000256" key="1">
    <source>
        <dbReference type="ARBA" id="ARBA00023157"/>
    </source>
</evidence>
<feature type="binding site" evidence="2">
    <location>
        <position position="131"/>
    </location>
    <ligand>
        <name>Zn(2+)</name>
        <dbReference type="ChEBI" id="CHEBI:29105"/>
        <note>catalytic</note>
    </ligand>
</feature>
<dbReference type="EMBL" id="BPLR01016598">
    <property type="protein sequence ID" value="GIY84982.1"/>
    <property type="molecule type" value="Genomic_DNA"/>
</dbReference>
<sequence>MAVVVDQILFERYSLPPRQVITSVIEIINYVDLVYRPLNTSVSMVFIEIWIEDQMKVDSDIGRSLKDFQEYADRRIKRISVDAAHLLSGVHFNSNRNGLANLDTICTVNAVGITSVTDVYQSHITSFILAHLIGHNLGMEHDQSNCNCSRGTHCIMTNNIPYFTSTVFSRCSIQKYFQTLNQGYGACLFNMPSLRKSICGNSVLKNRKNAIADCRRLAHLHYF</sequence>
<keyword evidence="5" id="KW-1185">Reference proteome</keyword>
<keyword evidence="1" id="KW-1015">Disulfide bond</keyword>
<comment type="caution">
    <text evidence="2">Lacks conserved residue(s) required for the propagation of feature annotation.</text>
</comment>
<protein>
    <submittedName>
        <fullName evidence="4">Disintegrin and metalloproteinase domain-containing protein 28</fullName>
    </submittedName>
</protein>
<dbReference type="InterPro" id="IPR024079">
    <property type="entry name" value="MetalloPept_cat_dom_sf"/>
</dbReference>
<feature type="binding site" evidence="2">
    <location>
        <position position="141"/>
    </location>
    <ligand>
        <name>Zn(2+)</name>
        <dbReference type="ChEBI" id="CHEBI:29105"/>
        <note>catalytic</note>
    </ligand>
</feature>
<keyword evidence="4" id="KW-0482">Metalloprotease</keyword>